<evidence type="ECO:0008006" key="2">
    <source>
        <dbReference type="Google" id="ProtNLM"/>
    </source>
</evidence>
<dbReference type="AlphaFoldDB" id="A0AAU8K5B2"/>
<dbReference type="RefSeq" id="WP_354644265.1">
    <property type="nucleotide sequence ID" value="NZ_CP159872.1"/>
</dbReference>
<evidence type="ECO:0000313" key="1">
    <source>
        <dbReference type="EMBL" id="XCM83329.1"/>
    </source>
</evidence>
<dbReference type="KEGG" id="kcm:ABWK59_32575"/>
<dbReference type="EMBL" id="CP159872">
    <property type="protein sequence ID" value="XCM83329.1"/>
    <property type="molecule type" value="Genomic_DNA"/>
</dbReference>
<protein>
    <recommendedName>
        <fullName evidence="2">SUKH-4 immunity protein of toxin-antitoxin system</fullName>
    </recommendedName>
</protein>
<proteinExistence type="predicted"/>
<reference evidence="1" key="1">
    <citation type="submission" date="2024-06" db="EMBL/GenBank/DDBJ databases">
        <title>The genome sequences of Kitasatospora sp. strain HUAS MG31.</title>
        <authorList>
            <person name="Mo P."/>
        </authorList>
    </citation>
    <scope>NUCLEOTIDE SEQUENCE</scope>
    <source>
        <strain evidence="1">HUAS MG31</strain>
    </source>
</reference>
<accession>A0AAU8K5B2</accession>
<name>A0AAU8K5B2_9ACTN</name>
<gene>
    <name evidence="1" type="ORF">ABWK59_32575</name>
</gene>
<organism evidence="1">
    <name type="scientific">Kitasatospora camelliae</name>
    <dbReference type="NCBI Taxonomy" id="3156397"/>
    <lineage>
        <taxon>Bacteria</taxon>
        <taxon>Bacillati</taxon>
        <taxon>Actinomycetota</taxon>
        <taxon>Actinomycetes</taxon>
        <taxon>Kitasatosporales</taxon>
        <taxon>Streptomycetaceae</taxon>
        <taxon>Kitasatospora</taxon>
    </lineage>
</organism>
<sequence>MHQPGVPEDLDRPEEMRHRAAALALVAAAGVRPAEFHADEDGVRCENPGSGWWWQLAVRPDGRAVLYGQDPDGSHTHADDQQIDFLAGAPDWLPHEDLADLAEGNELGFVYWTEAGTWTRIAYPEGHLDDGLVCTDMLVTDRECLDFASECPRAGELLAGVREGRLPAALVEALLDAAGAGGKDPRRAEQSRAELLRTAEALGVAVER</sequence>